<dbReference type="InterPro" id="IPR001005">
    <property type="entry name" value="SANT/Myb"/>
</dbReference>
<feature type="compositionally biased region" description="Basic and acidic residues" evidence="1">
    <location>
        <begin position="51"/>
        <end position="63"/>
    </location>
</feature>
<feature type="region of interest" description="Disordered" evidence="1">
    <location>
        <begin position="407"/>
        <end position="426"/>
    </location>
</feature>
<reference evidence="2 3" key="1">
    <citation type="journal article" date="2007" name="Nature">
        <title>The medaka draft genome and insights into vertebrate genome evolution.</title>
        <authorList>
            <person name="Kasahara M."/>
            <person name="Naruse K."/>
            <person name="Sasaki S."/>
            <person name="Nakatani Y."/>
            <person name="Qu W."/>
            <person name="Ahsan B."/>
            <person name="Yamada T."/>
            <person name="Nagayasu Y."/>
            <person name="Doi K."/>
            <person name="Kasai Y."/>
            <person name="Jindo T."/>
            <person name="Kobayashi D."/>
            <person name="Shimada A."/>
            <person name="Toyoda A."/>
            <person name="Kuroki Y."/>
            <person name="Fujiyama A."/>
            <person name="Sasaki T."/>
            <person name="Shimizu A."/>
            <person name="Asakawa S."/>
            <person name="Shimizu N."/>
            <person name="Hashimoto S."/>
            <person name="Yang J."/>
            <person name="Lee Y."/>
            <person name="Matsushima K."/>
            <person name="Sugano S."/>
            <person name="Sakaizumi M."/>
            <person name="Narita T."/>
            <person name="Ohishi K."/>
            <person name="Haga S."/>
            <person name="Ohta F."/>
            <person name="Nomoto H."/>
            <person name="Nogata K."/>
            <person name="Morishita T."/>
            <person name="Endo T."/>
            <person name="Shin-I T."/>
            <person name="Takeda H."/>
            <person name="Morishita S."/>
            <person name="Kohara Y."/>
        </authorList>
    </citation>
    <scope>NUCLEOTIDE SEQUENCE [LARGE SCALE GENOMIC DNA]</scope>
    <source>
        <strain evidence="2 3">Hd-rR</strain>
    </source>
</reference>
<reference evidence="2" key="3">
    <citation type="submission" date="2025-09" db="UniProtKB">
        <authorList>
            <consortium name="Ensembl"/>
        </authorList>
    </citation>
    <scope>IDENTIFICATION</scope>
    <source>
        <strain evidence="2">Hd-rR</strain>
    </source>
</reference>
<dbReference type="PANTHER" id="PTHR16124:SF3">
    <property type="entry name" value="MIS18-BINDING PROTEIN 1"/>
    <property type="match status" value="1"/>
</dbReference>
<protein>
    <recommendedName>
        <fullName evidence="4">Myb-like domain-containing protein</fullName>
    </recommendedName>
</protein>
<feature type="compositionally biased region" description="Acidic residues" evidence="1">
    <location>
        <begin position="411"/>
        <end position="426"/>
    </location>
</feature>
<dbReference type="InterPro" id="IPR009057">
    <property type="entry name" value="Homeodomain-like_sf"/>
</dbReference>
<dbReference type="SUPFAM" id="SSF46689">
    <property type="entry name" value="Homeodomain-like"/>
    <property type="match status" value="1"/>
</dbReference>
<dbReference type="GeneTree" id="ENSGT00390000007395"/>
<feature type="region of interest" description="Disordered" evidence="1">
    <location>
        <begin position="233"/>
        <end position="266"/>
    </location>
</feature>
<keyword evidence="3" id="KW-1185">Reference proteome</keyword>
<evidence type="ECO:0008006" key="4">
    <source>
        <dbReference type="Google" id="ProtNLM"/>
    </source>
</evidence>
<proteinExistence type="predicted"/>
<feature type="compositionally biased region" description="Basic residues" evidence="1">
    <location>
        <begin position="112"/>
        <end position="122"/>
    </location>
</feature>
<gene>
    <name evidence="2" type="primary">mis18bp1</name>
</gene>
<dbReference type="Gene3D" id="1.10.10.60">
    <property type="entry name" value="Homeodomain-like"/>
    <property type="match status" value="1"/>
</dbReference>
<dbReference type="Ensembl" id="ENSORLT00000019629.2">
    <property type="protein sequence ID" value="ENSORLP00000019628.2"/>
    <property type="gene ID" value="ENSORLG00000015674.2"/>
</dbReference>
<dbReference type="AlphaFoldDB" id="H2MLP8"/>
<dbReference type="Bgee" id="ENSORLG00000015674">
    <property type="expression patterns" value="Expressed in blastula and 13 other cell types or tissues"/>
</dbReference>
<organism evidence="2 3">
    <name type="scientific">Oryzias latipes</name>
    <name type="common">Japanese rice fish</name>
    <name type="synonym">Japanese killifish</name>
    <dbReference type="NCBI Taxonomy" id="8090"/>
    <lineage>
        <taxon>Eukaryota</taxon>
        <taxon>Metazoa</taxon>
        <taxon>Chordata</taxon>
        <taxon>Craniata</taxon>
        <taxon>Vertebrata</taxon>
        <taxon>Euteleostomi</taxon>
        <taxon>Actinopterygii</taxon>
        <taxon>Neopterygii</taxon>
        <taxon>Teleostei</taxon>
        <taxon>Neoteleostei</taxon>
        <taxon>Acanthomorphata</taxon>
        <taxon>Ovalentaria</taxon>
        <taxon>Atherinomorphae</taxon>
        <taxon>Beloniformes</taxon>
        <taxon>Adrianichthyidae</taxon>
        <taxon>Oryziinae</taxon>
        <taxon>Oryzias</taxon>
    </lineage>
</organism>
<feature type="region of interest" description="Disordered" evidence="1">
    <location>
        <begin position="1"/>
        <end position="187"/>
    </location>
</feature>
<evidence type="ECO:0000313" key="2">
    <source>
        <dbReference type="Ensembl" id="ENSORLP00000019628.2"/>
    </source>
</evidence>
<dbReference type="CDD" id="cd00167">
    <property type="entry name" value="SANT"/>
    <property type="match status" value="1"/>
</dbReference>
<feature type="compositionally biased region" description="Polar residues" evidence="1">
    <location>
        <begin position="69"/>
        <end position="78"/>
    </location>
</feature>
<name>H2MLP8_ORYLA</name>
<dbReference type="Proteomes" id="UP000001038">
    <property type="component" value="Chromosome 22"/>
</dbReference>
<dbReference type="FunFam" id="1.10.10.60:FF:000822">
    <property type="entry name" value="MIS18-binding protein 1"/>
    <property type="match status" value="1"/>
</dbReference>
<sequence length="426" mass="48653">MLQKQGKNGPKPGKFPDSSDAAVETCSSTEEGSRRTTRSTQKCKYLSTTGSHKEALKESEPKRPKQRQIKQTGNTDMSPTGKASRRRTVLANFNSSESLTTDGQFSFEEKKPQKKRQGRKVPQKPEQNHSLSLNQSQSSEENLKKSRKTNHRRRRNRKPHEQQRRVKIPPTVNPLPTQTSKKHQVQKPILDEDEWTEEELTKCDGFSFSRVVSRYPKHIAGYWEKVAQRVGTRTAGECHKKHTSHGTSQSPAKTHRRQKKGKAEAQPVISARAGTLKRKQQVRHFLETLPKDDMNDAFSSTYMRNKRFEVPSLCSSDDHDSMLGDLEYQTPKSTCFPEVKTPQCLHITPGMMGSPNTVTHLLFYSILNSKGKVMTSMSISWQRNDQISLFLSIIENTSFVVWEMFPGKEEESPESGEEEDYYFSDD</sequence>
<evidence type="ECO:0000313" key="3">
    <source>
        <dbReference type="Proteomes" id="UP000001038"/>
    </source>
</evidence>
<dbReference type="PANTHER" id="PTHR16124">
    <property type="entry name" value="MIS18-BINDING PROTEIN 1"/>
    <property type="match status" value="1"/>
</dbReference>
<feature type="compositionally biased region" description="Low complexity" evidence="1">
    <location>
        <begin position="128"/>
        <end position="140"/>
    </location>
</feature>
<dbReference type="HOGENOM" id="CLU_1753949_0_0_1"/>
<reference evidence="2" key="2">
    <citation type="submission" date="2025-08" db="UniProtKB">
        <authorList>
            <consortium name="Ensembl"/>
        </authorList>
    </citation>
    <scope>IDENTIFICATION</scope>
    <source>
        <strain evidence="2">Hd-rR</strain>
    </source>
</reference>
<feature type="compositionally biased region" description="Polar residues" evidence="1">
    <location>
        <begin position="91"/>
        <end position="104"/>
    </location>
</feature>
<feature type="compositionally biased region" description="Low complexity" evidence="1">
    <location>
        <begin position="1"/>
        <end position="16"/>
    </location>
</feature>
<dbReference type="InterPro" id="IPR039110">
    <property type="entry name" value="KNL2-like"/>
</dbReference>
<dbReference type="eggNOG" id="ENOG502QRUS">
    <property type="taxonomic scope" value="Eukaryota"/>
</dbReference>
<evidence type="ECO:0000256" key="1">
    <source>
        <dbReference type="SAM" id="MobiDB-lite"/>
    </source>
</evidence>
<accession>H2MLP8</accession>
<feature type="compositionally biased region" description="Basic residues" evidence="1">
    <location>
        <begin position="145"/>
        <end position="158"/>
    </location>
</feature>